<accession>A0A0W1JJ26</accession>
<sequence>MRKKSAFKRLGLTLLVMVLLVGGIVLGFSGLSMSKSKPLPGEQSGPMTEEELKNRISVLLIGADQRPEEQSFNTDTIILATIDPKSARVSLLSIPRDTRVSIPGHKDIKINGVAPLTDLDNLVDVVSDLVGIPISGYIQTNFNGFKQIIDTLGGITVDVEKDMYYETGDDEDGYINLKKGLQKLDGSKALQYARFRNDGLGDISRTARQQIVLKAVAGEMLKLGTLPKLPWLIPQLNEAVNTNLQLGDMFKIAKTAVKFKDVEIYTQTLPGSFHDMNGISYWDVDPEQVKEVVSNLLRGITTDKVIGDTIIDLLEPVEPSIENPLPQVPGSPGDPNGTKSPDYHITDPDDEGNPAEGEKPVDDGTENEPGKKPGDEPGNEPGNEPGDKPGNEPGEGTGEEPGIPEEPSAPEEAGGGEAVNDPSE</sequence>
<dbReference type="EMBL" id="LOCK01000017">
    <property type="protein sequence ID" value="KTE91946.1"/>
    <property type="molecule type" value="Genomic_DNA"/>
</dbReference>
<reference evidence="4 5" key="1">
    <citation type="submission" date="2015-12" db="EMBL/GenBank/DDBJ databases">
        <title>Draft Genome Sequence of Desulfitobacterium hafniense Strain DH, a Sulfate-reducing Bacterium Isolated from Paddy Soils.</title>
        <authorList>
            <person name="Bao P."/>
            <person name="Zhang X."/>
            <person name="Li G."/>
        </authorList>
    </citation>
    <scope>NUCLEOTIDE SEQUENCE [LARGE SCALE GENOMIC DNA]</scope>
    <source>
        <strain evidence="4 5">DH</strain>
    </source>
</reference>
<feature type="region of interest" description="Disordered" evidence="2">
    <location>
        <begin position="320"/>
        <end position="424"/>
    </location>
</feature>
<gene>
    <name evidence="4" type="ORF">AT727_03155</name>
</gene>
<dbReference type="AlphaFoldDB" id="A0A0W1JJ26"/>
<evidence type="ECO:0000313" key="5">
    <source>
        <dbReference type="Proteomes" id="UP000054623"/>
    </source>
</evidence>
<feature type="compositionally biased region" description="Basic and acidic residues" evidence="2">
    <location>
        <begin position="356"/>
        <end position="375"/>
    </location>
</feature>
<dbReference type="InterPro" id="IPR004474">
    <property type="entry name" value="LytR_CpsA_psr"/>
</dbReference>
<proteinExistence type="inferred from homology"/>
<dbReference type="Pfam" id="PF03816">
    <property type="entry name" value="LytR_cpsA_psr"/>
    <property type="match status" value="1"/>
</dbReference>
<evidence type="ECO:0000256" key="1">
    <source>
        <dbReference type="ARBA" id="ARBA00006068"/>
    </source>
</evidence>
<evidence type="ECO:0000259" key="3">
    <source>
        <dbReference type="Pfam" id="PF03816"/>
    </source>
</evidence>
<comment type="caution">
    <text evidence="4">The sequence shown here is derived from an EMBL/GenBank/DDBJ whole genome shotgun (WGS) entry which is preliminary data.</text>
</comment>
<dbReference type="InterPro" id="IPR050922">
    <property type="entry name" value="LytR/CpsA/Psr_CW_biosynth"/>
</dbReference>
<dbReference type="NCBIfam" id="TIGR00350">
    <property type="entry name" value="lytR_cpsA_psr"/>
    <property type="match status" value="1"/>
</dbReference>
<dbReference type="Proteomes" id="UP000054623">
    <property type="component" value="Unassembled WGS sequence"/>
</dbReference>
<evidence type="ECO:0000256" key="2">
    <source>
        <dbReference type="SAM" id="MobiDB-lite"/>
    </source>
</evidence>
<name>A0A0W1JJ26_DESHA</name>
<feature type="domain" description="Cell envelope-related transcriptional attenuator" evidence="3">
    <location>
        <begin position="73"/>
        <end position="221"/>
    </location>
</feature>
<dbReference type="OrthoDB" id="9782542at2"/>
<dbReference type="PANTHER" id="PTHR33392">
    <property type="entry name" value="POLYISOPRENYL-TEICHOIC ACID--PEPTIDOGLYCAN TEICHOIC ACID TRANSFERASE TAGU"/>
    <property type="match status" value="1"/>
</dbReference>
<organism evidence="4 5">
    <name type="scientific">Desulfitobacterium hafniense</name>
    <name type="common">Desulfitobacterium frappieri</name>
    <dbReference type="NCBI Taxonomy" id="49338"/>
    <lineage>
        <taxon>Bacteria</taxon>
        <taxon>Bacillati</taxon>
        <taxon>Bacillota</taxon>
        <taxon>Clostridia</taxon>
        <taxon>Eubacteriales</taxon>
        <taxon>Desulfitobacteriaceae</taxon>
        <taxon>Desulfitobacterium</taxon>
    </lineage>
</organism>
<protein>
    <submittedName>
        <fullName evidence="4">Transcriptional regulator</fullName>
    </submittedName>
</protein>
<comment type="similarity">
    <text evidence="1">Belongs to the LytR/CpsA/Psr (LCP) family.</text>
</comment>
<dbReference type="PANTHER" id="PTHR33392:SF6">
    <property type="entry name" value="POLYISOPRENYL-TEICHOIC ACID--PEPTIDOGLYCAN TEICHOIC ACID TRANSFERASE TAGU"/>
    <property type="match status" value="1"/>
</dbReference>
<dbReference type="Gene3D" id="3.40.630.190">
    <property type="entry name" value="LCP protein"/>
    <property type="match status" value="1"/>
</dbReference>
<evidence type="ECO:0000313" key="4">
    <source>
        <dbReference type="EMBL" id="KTE91946.1"/>
    </source>
</evidence>
<dbReference type="RefSeq" id="WP_058491101.1">
    <property type="nucleotide sequence ID" value="NZ_LOCK01000017.1"/>
</dbReference>